<dbReference type="EMBL" id="JANPWB010000014">
    <property type="protein sequence ID" value="KAJ1099181.1"/>
    <property type="molecule type" value="Genomic_DNA"/>
</dbReference>
<accession>A0AAV7M5Y2</accession>
<sequence length="163" mass="16428">MGVSVPLGAAAISAAGRSTGTALAAGPPTLLSSPPARQVSTVPGTGARRVLHAPIPSHCIGAGRSPCSPLAPQVQLARLCQAAILSCGSAPATRPLVGSGRPDHSWLRLNNAPGAPPHASGHSWRSPGSQDVYAKIRGRRELRFTLAAPSASGHAAHNLGQDL</sequence>
<evidence type="ECO:0000313" key="2">
    <source>
        <dbReference type="EMBL" id="KAJ1099181.1"/>
    </source>
</evidence>
<reference evidence="2" key="1">
    <citation type="journal article" date="2022" name="bioRxiv">
        <title>Sequencing and chromosome-scale assembly of the giantPleurodeles waltlgenome.</title>
        <authorList>
            <person name="Brown T."/>
            <person name="Elewa A."/>
            <person name="Iarovenko S."/>
            <person name="Subramanian E."/>
            <person name="Araus A.J."/>
            <person name="Petzold A."/>
            <person name="Susuki M."/>
            <person name="Suzuki K.-i.T."/>
            <person name="Hayashi T."/>
            <person name="Toyoda A."/>
            <person name="Oliveira C."/>
            <person name="Osipova E."/>
            <person name="Leigh N.D."/>
            <person name="Simon A."/>
            <person name="Yun M.H."/>
        </authorList>
    </citation>
    <scope>NUCLEOTIDE SEQUENCE</scope>
    <source>
        <strain evidence="2">20211129_DDA</strain>
        <tissue evidence="2">Liver</tissue>
    </source>
</reference>
<evidence type="ECO:0000313" key="3">
    <source>
        <dbReference type="Proteomes" id="UP001066276"/>
    </source>
</evidence>
<feature type="region of interest" description="Disordered" evidence="1">
    <location>
        <begin position="110"/>
        <end position="129"/>
    </location>
</feature>
<name>A0AAV7M5Y2_PLEWA</name>
<organism evidence="2 3">
    <name type="scientific">Pleurodeles waltl</name>
    <name type="common">Iberian ribbed newt</name>
    <dbReference type="NCBI Taxonomy" id="8319"/>
    <lineage>
        <taxon>Eukaryota</taxon>
        <taxon>Metazoa</taxon>
        <taxon>Chordata</taxon>
        <taxon>Craniata</taxon>
        <taxon>Vertebrata</taxon>
        <taxon>Euteleostomi</taxon>
        <taxon>Amphibia</taxon>
        <taxon>Batrachia</taxon>
        <taxon>Caudata</taxon>
        <taxon>Salamandroidea</taxon>
        <taxon>Salamandridae</taxon>
        <taxon>Pleurodelinae</taxon>
        <taxon>Pleurodeles</taxon>
    </lineage>
</organism>
<dbReference type="AlphaFoldDB" id="A0AAV7M5Y2"/>
<protein>
    <submittedName>
        <fullName evidence="2">Uncharacterized protein</fullName>
    </submittedName>
</protein>
<evidence type="ECO:0000256" key="1">
    <source>
        <dbReference type="SAM" id="MobiDB-lite"/>
    </source>
</evidence>
<keyword evidence="3" id="KW-1185">Reference proteome</keyword>
<comment type="caution">
    <text evidence="2">The sequence shown here is derived from an EMBL/GenBank/DDBJ whole genome shotgun (WGS) entry which is preliminary data.</text>
</comment>
<proteinExistence type="predicted"/>
<gene>
    <name evidence="2" type="ORF">NDU88_004285</name>
</gene>
<dbReference type="Proteomes" id="UP001066276">
    <property type="component" value="Chromosome 10"/>
</dbReference>